<feature type="domain" description="C2H2-type" evidence="11">
    <location>
        <begin position="21"/>
        <end position="51"/>
    </location>
</feature>
<feature type="compositionally biased region" description="Low complexity" evidence="10">
    <location>
        <begin position="144"/>
        <end position="156"/>
    </location>
</feature>
<sequence length="621" mass="67702">MSSPSNPPAAASSGAERSSEIRCEWRGCGAVFDGAEVLYRHLCDEHVGRNSKNNLCLSCHWDQCQASYAKRDHITSHLRIHIPMKPFSCNVCGKSFKRSQDLKKHGRTHASPSANDDRHSDDGLAPEPSVPQIVSHGTPPAQMSLYPSLPGLLSPQSREEALAATPSYRSHSSRESASPASSFSPTQDMSPRPFFPMPPDAELPQMRYAGAPGAPGSMYPFVPKAAHGMPDDAGYPDASLRGYAPPRAEPGWNAGVKRPRRMVDDFWDDVRRKKVAPVYDDEMADRLNQLWNPNGAQDPGVLDLFLGDSLSALGVYGAPEAMSMPGAHGAPYDAAYTRAPPAPAPQPRAAMSNLADVNTWLLHLGMNMARTSPPVPQAPASQAEARVPPLDFAQSIHALGLGHIPGIESMYTDVGMVGMPGAPPMRSFNEYVPPQLAVRETGSQPTYRHVEPLTRAPVATPTMRRHAPSFSKESMDLDEPPARPVYPRLPSDARASPMDERSGSASPPRRDAHVPRETRERHLSLVLNVLLALNKRQRIDPASGRVAPMHGDVRPTPRPSLMPPPMWRNESRERALPRPALYDVSARRTPLRVPNKDEPKAPLRPGALPSIAQLLSDVDMN</sequence>
<keyword evidence="13" id="KW-1185">Reference proteome</keyword>
<feature type="compositionally biased region" description="Pro residues" evidence="10">
    <location>
        <begin position="556"/>
        <end position="566"/>
    </location>
</feature>
<feature type="domain" description="C2H2-type" evidence="11">
    <location>
        <begin position="57"/>
        <end position="86"/>
    </location>
</feature>
<dbReference type="InterPro" id="IPR050806">
    <property type="entry name" value="pacC/RIM101"/>
</dbReference>
<organism evidence="12 13">
    <name type="scientific">Malassezia brasiliensis</name>
    <dbReference type="NCBI Taxonomy" id="1821822"/>
    <lineage>
        <taxon>Eukaryota</taxon>
        <taxon>Fungi</taxon>
        <taxon>Dikarya</taxon>
        <taxon>Basidiomycota</taxon>
        <taxon>Ustilaginomycotina</taxon>
        <taxon>Malasseziomycetes</taxon>
        <taxon>Malasseziales</taxon>
        <taxon>Malasseziaceae</taxon>
        <taxon>Malassezia</taxon>
    </lineage>
</organism>
<reference evidence="12" key="1">
    <citation type="submission" date="2023-03" db="EMBL/GenBank/DDBJ databases">
        <title>Mating type loci evolution in Malassezia.</title>
        <authorList>
            <person name="Coelho M.A."/>
        </authorList>
    </citation>
    <scope>NUCLEOTIDE SEQUENCE</scope>
    <source>
        <strain evidence="12">CBS 14135</strain>
    </source>
</reference>
<keyword evidence="5 9" id="KW-0863">Zinc-finger</keyword>
<keyword evidence="3" id="KW-0479">Metal-binding</keyword>
<dbReference type="Proteomes" id="UP001216638">
    <property type="component" value="Chromosome 1"/>
</dbReference>
<evidence type="ECO:0000256" key="3">
    <source>
        <dbReference type="ARBA" id="ARBA00022723"/>
    </source>
</evidence>
<feature type="region of interest" description="Disordered" evidence="10">
    <location>
        <begin position="543"/>
        <end position="609"/>
    </location>
</feature>
<evidence type="ECO:0000256" key="6">
    <source>
        <dbReference type="ARBA" id="ARBA00022833"/>
    </source>
</evidence>
<protein>
    <recommendedName>
        <fullName evidence="11">C2H2-type domain-containing protein</fullName>
    </recommendedName>
</protein>
<feature type="region of interest" description="Disordered" evidence="10">
    <location>
        <begin position="100"/>
        <end position="198"/>
    </location>
</feature>
<proteinExistence type="inferred from homology"/>
<dbReference type="SMART" id="SM00355">
    <property type="entry name" value="ZnF_C2H2"/>
    <property type="match status" value="3"/>
</dbReference>
<evidence type="ECO:0000256" key="9">
    <source>
        <dbReference type="PROSITE-ProRule" id="PRU00042"/>
    </source>
</evidence>
<dbReference type="InterPro" id="IPR013087">
    <property type="entry name" value="Znf_C2H2_type"/>
</dbReference>
<dbReference type="PROSITE" id="PS50157">
    <property type="entry name" value="ZINC_FINGER_C2H2_2"/>
    <property type="match status" value="3"/>
</dbReference>
<dbReference type="Gene3D" id="3.30.160.60">
    <property type="entry name" value="Classic Zinc Finger"/>
    <property type="match status" value="2"/>
</dbReference>
<evidence type="ECO:0000256" key="10">
    <source>
        <dbReference type="SAM" id="MobiDB-lite"/>
    </source>
</evidence>
<dbReference type="InterPro" id="IPR036236">
    <property type="entry name" value="Znf_C2H2_sf"/>
</dbReference>
<dbReference type="Pfam" id="PF00096">
    <property type="entry name" value="zf-C2H2"/>
    <property type="match status" value="1"/>
</dbReference>
<dbReference type="EMBL" id="CP119951">
    <property type="protein sequence ID" value="WFC93673.1"/>
    <property type="molecule type" value="Genomic_DNA"/>
</dbReference>
<evidence type="ECO:0000256" key="5">
    <source>
        <dbReference type="ARBA" id="ARBA00022771"/>
    </source>
</evidence>
<feature type="domain" description="C2H2-type" evidence="11">
    <location>
        <begin position="87"/>
        <end position="114"/>
    </location>
</feature>
<comment type="similarity">
    <text evidence="8">Belongs to the pacC/RIM101 family.</text>
</comment>
<evidence type="ECO:0000259" key="11">
    <source>
        <dbReference type="PROSITE" id="PS50157"/>
    </source>
</evidence>
<accession>A0AAF0DPP6</accession>
<evidence type="ECO:0000256" key="1">
    <source>
        <dbReference type="ARBA" id="ARBA00004123"/>
    </source>
</evidence>
<comment type="subcellular location">
    <subcellularLocation>
        <location evidence="1">Nucleus</location>
    </subcellularLocation>
</comment>
<dbReference type="PANTHER" id="PTHR47257">
    <property type="entry name" value="PH-RESPONSE TRANSCRIPTION FACTOR PACC/RIM101"/>
    <property type="match status" value="1"/>
</dbReference>
<evidence type="ECO:0000256" key="7">
    <source>
        <dbReference type="ARBA" id="ARBA00023242"/>
    </source>
</evidence>
<dbReference type="GO" id="GO:0008270">
    <property type="term" value="F:zinc ion binding"/>
    <property type="evidence" value="ECO:0007669"/>
    <property type="project" value="UniProtKB-KW"/>
</dbReference>
<evidence type="ECO:0000256" key="4">
    <source>
        <dbReference type="ARBA" id="ARBA00022737"/>
    </source>
</evidence>
<dbReference type="SUPFAM" id="SSF57667">
    <property type="entry name" value="beta-beta-alpha zinc fingers"/>
    <property type="match status" value="2"/>
</dbReference>
<gene>
    <name evidence="12" type="ORF">MBRA1_000295</name>
</gene>
<dbReference type="PROSITE" id="PS00028">
    <property type="entry name" value="ZINC_FINGER_C2H2_1"/>
    <property type="match status" value="3"/>
</dbReference>
<dbReference type="AlphaFoldDB" id="A0AAF0DPP6"/>
<evidence type="ECO:0000313" key="12">
    <source>
        <dbReference type="EMBL" id="WFC93673.1"/>
    </source>
</evidence>
<keyword evidence="4" id="KW-0677">Repeat</keyword>
<feature type="compositionally biased region" description="Low complexity" evidence="10">
    <location>
        <begin position="166"/>
        <end position="185"/>
    </location>
</feature>
<feature type="region of interest" description="Disordered" evidence="10">
    <location>
        <begin position="458"/>
        <end position="517"/>
    </location>
</feature>
<dbReference type="FunFam" id="3.30.160.60:FF:002343">
    <property type="entry name" value="Zinc finger protein 33A"/>
    <property type="match status" value="1"/>
</dbReference>
<dbReference type="GO" id="GO:0045944">
    <property type="term" value="P:positive regulation of transcription by RNA polymerase II"/>
    <property type="evidence" value="ECO:0007669"/>
    <property type="project" value="TreeGrafter"/>
</dbReference>
<keyword evidence="6" id="KW-0862">Zinc</keyword>
<evidence type="ECO:0000256" key="8">
    <source>
        <dbReference type="ARBA" id="ARBA00038089"/>
    </source>
</evidence>
<evidence type="ECO:0000256" key="2">
    <source>
        <dbReference type="ARBA" id="ARBA00022491"/>
    </source>
</evidence>
<evidence type="ECO:0000313" key="13">
    <source>
        <dbReference type="Proteomes" id="UP001216638"/>
    </source>
</evidence>
<name>A0AAF0DPP6_9BASI</name>
<dbReference type="PANTHER" id="PTHR47257:SF1">
    <property type="entry name" value="PH-RESPONSE TRANSCRIPTION FACTOR PACC_RIM101"/>
    <property type="match status" value="1"/>
</dbReference>
<dbReference type="GO" id="GO:0005634">
    <property type="term" value="C:nucleus"/>
    <property type="evidence" value="ECO:0007669"/>
    <property type="project" value="UniProtKB-SubCell"/>
</dbReference>
<keyword evidence="2" id="KW-0678">Repressor</keyword>
<feature type="compositionally biased region" description="Basic and acidic residues" evidence="10">
    <location>
        <begin position="497"/>
        <end position="517"/>
    </location>
</feature>
<keyword evidence="7" id="KW-0539">Nucleus</keyword>